<gene>
    <name evidence="11 14" type="primary">gtfA</name>
    <name evidence="14" type="ORF">CEP64_13345</name>
</gene>
<dbReference type="HAMAP" id="MF_01472">
    <property type="entry name" value="GtfA"/>
    <property type="match status" value="1"/>
</dbReference>
<evidence type="ECO:0000256" key="5">
    <source>
        <dbReference type="ARBA" id="ARBA00022490"/>
    </source>
</evidence>
<dbReference type="EMBL" id="CP022046">
    <property type="protein sequence ID" value="ASE35524.1"/>
    <property type="molecule type" value="Genomic_DNA"/>
</dbReference>
<keyword evidence="9 11" id="KW-0472">Membrane</keyword>
<keyword evidence="7 11" id="KW-0808">Transferase</keyword>
<comment type="catalytic activity">
    <reaction evidence="10 11">
        <text>L-seryl-[protein] + UDP-N-acetyl-alpha-D-glucosamine = 3-O-[N-acetyl-alpha-D-glucosaminyl]-L-seryl-[protein] + UDP + H(+)</text>
        <dbReference type="Rhea" id="RHEA:59872"/>
        <dbReference type="Rhea" id="RHEA-COMP:9863"/>
        <dbReference type="Rhea" id="RHEA-COMP:15471"/>
        <dbReference type="ChEBI" id="CHEBI:15378"/>
        <dbReference type="ChEBI" id="CHEBI:29999"/>
        <dbReference type="ChEBI" id="CHEBI:57705"/>
        <dbReference type="ChEBI" id="CHEBI:58223"/>
        <dbReference type="ChEBI" id="CHEBI:143279"/>
    </reaction>
</comment>
<evidence type="ECO:0000256" key="3">
    <source>
        <dbReference type="ARBA" id="ARBA00009481"/>
    </source>
</evidence>
<evidence type="ECO:0000256" key="10">
    <source>
        <dbReference type="ARBA" id="ARBA00052053"/>
    </source>
</evidence>
<comment type="similarity">
    <text evidence="3 11">Belongs to the glycosyltransferase group 1 family. Glycosyltransferase 4 subfamily.</text>
</comment>
<proteinExistence type="inferred from homology"/>
<evidence type="ECO:0000256" key="4">
    <source>
        <dbReference type="ARBA" id="ARBA00022475"/>
    </source>
</evidence>
<comment type="subunit">
    <text evidence="11">Forms a heterotetramer with 2 subunits each of GtfA and GtfB. Part of the accessory SecA2/SecY2 protein translocation apparatus.</text>
</comment>
<feature type="binding site" evidence="11">
    <location>
        <begin position="402"/>
        <end position="405"/>
    </location>
    <ligand>
        <name>N-acetyl-D-glucosamine</name>
        <dbReference type="ChEBI" id="CHEBI:506227"/>
    </ligand>
</feature>
<evidence type="ECO:0000313" key="15">
    <source>
        <dbReference type="Proteomes" id="UP000197058"/>
    </source>
</evidence>
<dbReference type="RefSeq" id="WP_078355345.1">
    <property type="nucleotide sequence ID" value="NZ_CP022046.2"/>
</dbReference>
<evidence type="ECO:0000256" key="1">
    <source>
        <dbReference type="ARBA" id="ARBA00004236"/>
    </source>
</evidence>
<dbReference type="KEGG" id="sscu:CEP64_13345"/>
<dbReference type="Pfam" id="PF22145">
    <property type="entry name" value="GtfA_EBD"/>
    <property type="match status" value="1"/>
</dbReference>
<dbReference type="GO" id="GO:0005737">
    <property type="term" value="C:cytoplasm"/>
    <property type="evidence" value="ECO:0007669"/>
    <property type="project" value="UniProtKB-SubCell"/>
</dbReference>
<feature type="binding site" evidence="11">
    <location>
        <begin position="382"/>
        <end position="383"/>
    </location>
    <ligand>
        <name>UDP</name>
        <dbReference type="ChEBI" id="CHEBI:58223"/>
    </ligand>
</feature>
<dbReference type="InterPro" id="IPR054396">
    <property type="entry name" value="GtfA_EBD"/>
</dbReference>
<evidence type="ECO:0000256" key="2">
    <source>
        <dbReference type="ARBA" id="ARBA00004922"/>
    </source>
</evidence>
<dbReference type="GO" id="GO:0005886">
    <property type="term" value="C:plasma membrane"/>
    <property type="evidence" value="ECO:0007669"/>
    <property type="project" value="UniProtKB-SubCell"/>
</dbReference>
<dbReference type="PANTHER" id="PTHR12526:SF629">
    <property type="entry name" value="TEICHURONIC ACID BIOSYNTHESIS GLYCOSYLTRANSFERASE TUAH-RELATED"/>
    <property type="match status" value="1"/>
</dbReference>
<comment type="pathway">
    <text evidence="2 11">Protein modification; protein glycosylation.</text>
</comment>
<dbReference type="GO" id="GO:0017122">
    <property type="term" value="C:protein N-acetylglucosaminyltransferase complex"/>
    <property type="evidence" value="ECO:0007669"/>
    <property type="project" value="UniProtKB-UniRule"/>
</dbReference>
<dbReference type="PANTHER" id="PTHR12526">
    <property type="entry name" value="GLYCOSYLTRANSFERASE"/>
    <property type="match status" value="1"/>
</dbReference>
<feature type="domain" description="GtfA extended beta-sheet meander" evidence="13">
    <location>
        <begin position="95"/>
        <end position="190"/>
    </location>
</feature>
<dbReference type="NCBIfam" id="TIGR02918">
    <property type="entry name" value="accessory Sec system glycosyltransferase GtfA"/>
    <property type="match status" value="1"/>
</dbReference>
<evidence type="ECO:0000313" key="14">
    <source>
        <dbReference type="EMBL" id="ASE35524.1"/>
    </source>
</evidence>
<dbReference type="InterPro" id="IPR014267">
    <property type="entry name" value="GtfA"/>
</dbReference>
<comment type="caution">
    <text evidence="11">Lacks conserved residue(s) required for the propagation of feature annotation.</text>
</comment>
<sequence length="501" mass="58635">MTIYNINYSIGWASSGIEYAQFYRAKMLRDQKESLKFVFLDLLTHENIQTLTSHMGYYDDEIIWLYQYFTDIKIAPTSYTVEDLIDTLDMKITRREEQKKTIKLFSEVNQTYVVCYLKEQGKPYVDRAEFVSRGKLIRKDFYTYTRTFSEYYAPHENRAKVYMRQFYNEDGSIAYNEYLNNNGHLYMFKDRILYSKQEFVAYFMKCLHLTSKDIVIVDRSKGMGQPVIQNKGDSKLGVVIHAEHYSSNFTNDDYILWNNYYEYVFSHVNEVDFYIAATDRQKAVLSHQFNQYYGNLPKIYTVPVGSIHDVIKPDNRKPYSVITASRLASEKHIDWLVKAVVKAKQSIPDLIFDIYGEGAERNMLQKLIEENEANHYIKLLGHVKLQDVYANYELFFAGSTSEGFGLTLMEAIGSGLGMIGFDVDYGNTTFIGHNENGYLIPIDKSHQSEQEIVDNLAEAVIQFFKNDTSSFHEKSYELAEHFKTDNIKQKWFHLIEEVLHD</sequence>
<evidence type="ECO:0000256" key="11">
    <source>
        <dbReference type="HAMAP-Rule" id="MF_01472"/>
    </source>
</evidence>
<evidence type="ECO:0000256" key="8">
    <source>
        <dbReference type="ARBA" id="ARBA00022741"/>
    </source>
</evidence>
<comment type="subcellular location">
    <subcellularLocation>
        <location evidence="1 11">Cell membrane</location>
        <topology evidence="11">Peripheral membrane protein</topology>
    </subcellularLocation>
    <subcellularLocation>
        <location evidence="11">Cytoplasm</location>
    </subcellularLocation>
    <text evidence="11">Cell membrane association requires GtfB.</text>
</comment>
<feature type="binding site" evidence="11">
    <location>
        <position position="241"/>
    </location>
    <ligand>
        <name>N-acetyl-D-glucosamine</name>
        <dbReference type="ChEBI" id="CHEBI:506227"/>
    </ligand>
</feature>
<dbReference type="GO" id="GO:0000166">
    <property type="term" value="F:nucleotide binding"/>
    <property type="evidence" value="ECO:0007669"/>
    <property type="project" value="UniProtKB-KW"/>
</dbReference>
<keyword evidence="5 11" id="KW-0963">Cytoplasm</keyword>
<accession>A0AAI8DK35</accession>
<dbReference type="EC" id="2.4.1.-" evidence="11"/>
<reference evidence="15" key="1">
    <citation type="submission" date="2017-06" db="EMBL/GenBank/DDBJ databases">
        <title>FDA dAtabase for Regulatory Grade micrObial Sequences (FDA-ARGOS): Supporting development and validation of Infectious Disease Dx tests.</title>
        <authorList>
            <person name="Goldberg B."/>
            <person name="Campos J."/>
            <person name="Tallon L."/>
            <person name="Sadzewicz L."/>
            <person name="Sengamalay N."/>
            <person name="Ott S."/>
            <person name="Godinez A."/>
            <person name="Nagaraj S."/>
            <person name="Vavikolanu K."/>
            <person name="Nadendla S."/>
            <person name="George J."/>
            <person name="Geyer C."/>
            <person name="Sichtig H."/>
        </authorList>
    </citation>
    <scope>NUCLEOTIDE SEQUENCE [LARGE SCALE GENOMIC DNA]</scope>
    <source>
        <strain evidence="15">FDAARGOS_285</strain>
    </source>
</reference>
<organism evidence="14 15">
    <name type="scientific">Mammaliicoccus sciuri</name>
    <name type="common">Staphylococcus sciuri</name>
    <dbReference type="NCBI Taxonomy" id="1296"/>
    <lineage>
        <taxon>Bacteria</taxon>
        <taxon>Bacillati</taxon>
        <taxon>Bacillota</taxon>
        <taxon>Bacilli</taxon>
        <taxon>Bacillales</taxon>
        <taxon>Staphylococcaceae</taxon>
        <taxon>Mammaliicoccus</taxon>
    </lineage>
</organism>
<dbReference type="CDD" id="cd04949">
    <property type="entry name" value="GT4_GtfA-like"/>
    <property type="match status" value="1"/>
</dbReference>
<evidence type="ECO:0000259" key="13">
    <source>
        <dbReference type="Pfam" id="PF22145"/>
    </source>
</evidence>
<feature type="domain" description="Glycosyl transferase family 1" evidence="12">
    <location>
        <begin position="315"/>
        <end position="450"/>
    </location>
</feature>
<dbReference type="GO" id="GO:0016757">
    <property type="term" value="F:glycosyltransferase activity"/>
    <property type="evidence" value="ECO:0007669"/>
    <property type="project" value="UniProtKB-UniRule"/>
</dbReference>
<dbReference type="Proteomes" id="UP000197058">
    <property type="component" value="Chromosome"/>
</dbReference>
<dbReference type="Pfam" id="PF00534">
    <property type="entry name" value="Glycos_transf_1"/>
    <property type="match status" value="1"/>
</dbReference>
<dbReference type="SUPFAM" id="SSF53756">
    <property type="entry name" value="UDP-Glycosyltransferase/glycogen phosphorylase"/>
    <property type="match status" value="1"/>
</dbReference>
<keyword evidence="4 11" id="KW-1003">Cell membrane</keyword>
<dbReference type="AlphaFoldDB" id="A0AAI8DK35"/>
<dbReference type="Gene3D" id="3.40.50.2000">
    <property type="entry name" value="Glycogen Phosphorylase B"/>
    <property type="match status" value="2"/>
</dbReference>
<dbReference type="FunFam" id="3.40.50.2000:FF:000196">
    <property type="entry name" value="UDP-N-acetylglucosamine--peptide N-acetylglucosaminyltransferase GtfA subunit"/>
    <property type="match status" value="1"/>
</dbReference>
<evidence type="ECO:0000256" key="6">
    <source>
        <dbReference type="ARBA" id="ARBA00022676"/>
    </source>
</evidence>
<protein>
    <recommendedName>
        <fullName evidence="11">UDP-N-acetylglucosamine--peptide N-acetylglucosaminyltransferase GtfA subunit</fullName>
        <ecNumber evidence="11">2.4.1.-</ecNumber>
    </recommendedName>
    <alternativeName>
        <fullName evidence="11">Glycosyltransferase GtfA</fullName>
    </alternativeName>
</protein>
<name>A0AAI8DK35_MAMSC</name>
<dbReference type="InterPro" id="IPR001296">
    <property type="entry name" value="Glyco_trans_1"/>
</dbReference>
<keyword evidence="6 11" id="KW-0328">Glycosyltransferase</keyword>
<evidence type="ECO:0000256" key="9">
    <source>
        <dbReference type="ARBA" id="ARBA00023136"/>
    </source>
</evidence>
<evidence type="ECO:0000259" key="12">
    <source>
        <dbReference type="Pfam" id="PF00534"/>
    </source>
</evidence>
<keyword evidence="8 11" id="KW-0547">Nucleotide-binding</keyword>
<evidence type="ECO:0000256" key="7">
    <source>
        <dbReference type="ARBA" id="ARBA00022679"/>
    </source>
</evidence>
<comment type="function">
    <text evidence="11">Required for polymorphic O-glycosylation of the serine-rich repeat protein in this bacteria. Catalyzes the first step in glycosylation by transferring N-acetylglucosamine from UDP-GlcNAc to serine residues in the substrate protein. Part of the accessory SecA2/SecY2 system specifically required to export serine-rich repeat cell wall proteins usually encoded upstream in the same operon.</text>
</comment>